<evidence type="ECO:0000313" key="2">
    <source>
        <dbReference type="EMBL" id="MEU7075300.1"/>
    </source>
</evidence>
<keyword evidence="3" id="KW-1185">Reference proteome</keyword>
<protein>
    <submittedName>
        <fullName evidence="2">Signaling protein</fullName>
    </submittedName>
</protein>
<feature type="signal peptide" evidence="1">
    <location>
        <begin position="1"/>
        <end position="26"/>
    </location>
</feature>
<dbReference type="EMBL" id="JBEZAE010000036">
    <property type="protein sequence ID" value="MEU7075300.1"/>
    <property type="molecule type" value="Genomic_DNA"/>
</dbReference>
<accession>A0ABV3CMJ4</accession>
<name>A0ABV3CMJ4_9ACTN</name>
<reference evidence="2 3" key="1">
    <citation type="submission" date="2024-06" db="EMBL/GenBank/DDBJ databases">
        <title>The Natural Products Discovery Center: Release of the First 8490 Sequenced Strains for Exploring Actinobacteria Biosynthetic Diversity.</title>
        <authorList>
            <person name="Kalkreuter E."/>
            <person name="Kautsar S.A."/>
            <person name="Yang D."/>
            <person name="Bader C.D."/>
            <person name="Teijaro C.N."/>
            <person name="Fluegel L."/>
            <person name="Davis C.M."/>
            <person name="Simpson J.R."/>
            <person name="Lauterbach L."/>
            <person name="Steele A.D."/>
            <person name="Gui C."/>
            <person name="Meng S."/>
            <person name="Li G."/>
            <person name="Viehrig K."/>
            <person name="Ye F."/>
            <person name="Su P."/>
            <person name="Kiefer A.F."/>
            <person name="Nichols A."/>
            <person name="Cepeda A.J."/>
            <person name="Yan W."/>
            <person name="Fan B."/>
            <person name="Jiang Y."/>
            <person name="Adhikari A."/>
            <person name="Zheng C.-J."/>
            <person name="Schuster L."/>
            <person name="Cowan T.M."/>
            <person name="Smanski M.J."/>
            <person name="Chevrette M.G."/>
            <person name="De Carvalho L.P.S."/>
            <person name="Shen B."/>
        </authorList>
    </citation>
    <scope>NUCLEOTIDE SEQUENCE [LARGE SCALE GENOMIC DNA]</scope>
    <source>
        <strain evidence="2 3">NPDC045974</strain>
    </source>
</reference>
<evidence type="ECO:0000256" key="1">
    <source>
        <dbReference type="SAM" id="SignalP"/>
    </source>
</evidence>
<evidence type="ECO:0000313" key="3">
    <source>
        <dbReference type="Proteomes" id="UP001551329"/>
    </source>
</evidence>
<comment type="caution">
    <text evidence="2">The sequence shown here is derived from an EMBL/GenBank/DDBJ whole genome shotgun (WGS) entry which is preliminary data.</text>
</comment>
<keyword evidence="1" id="KW-0732">Signal</keyword>
<dbReference type="InterPro" id="IPR006311">
    <property type="entry name" value="TAT_signal"/>
</dbReference>
<dbReference type="RefSeq" id="WP_358475346.1">
    <property type="nucleotide sequence ID" value="NZ_JBEZAE010000036.1"/>
</dbReference>
<feature type="chain" id="PRO_5046436337" evidence="1">
    <location>
        <begin position="27"/>
        <end position="476"/>
    </location>
</feature>
<dbReference type="PROSITE" id="PS51318">
    <property type="entry name" value="TAT"/>
    <property type="match status" value="1"/>
</dbReference>
<proteinExistence type="predicted"/>
<organism evidence="2 3">
    <name type="scientific">Streptomyces narbonensis</name>
    <dbReference type="NCBI Taxonomy" id="67333"/>
    <lineage>
        <taxon>Bacteria</taxon>
        <taxon>Bacillati</taxon>
        <taxon>Actinomycetota</taxon>
        <taxon>Actinomycetes</taxon>
        <taxon>Kitasatosporales</taxon>
        <taxon>Streptomycetaceae</taxon>
        <taxon>Streptomyces</taxon>
    </lineage>
</organism>
<sequence length="476" mass="51196">MPLSRRSLLTAVAAAPVLAPVGAAHAAAPQATVPQATVPQAVAPQTGPAVWPAAVTLPAGHRFDLKAEAADLFGREVLLDQTRVHQQVAFDPVTGLAYAVQCISNGRLLADETKPLPDGTKPLPLPDEERARRGDLCVNQVAPDGTVLAVMYLRGFGHGAGLGVEHVDGTPWLWLETDATYVPSDNDDATTENAHGKHIGRLAFTPGAIVDAGSPLVQVFDPVPGATAVTPSLDIDHGRIAVRDASSSTAVYHVYDLDAFKSGAFTPKHSFPAQYRTQSWCLYGNLLYQNEGGANAESWWTVYDVRTGKVVERTLNSTAPDLVHRETEALTVRRTPAGPQLVFGFATTRDNKRHMALYGISGTTVPWTPLPLDPAFKATSTSYAPEYRQSGDRVDLRLRVMRVDEQPWVSGTTILTLPPQLRPTRTQGMVGTATGAGTITGPLAVRWEVNSEGHLRIYDERAFTGWIALDAGYFTS</sequence>
<dbReference type="Proteomes" id="UP001551329">
    <property type="component" value="Unassembled WGS sequence"/>
</dbReference>
<gene>
    <name evidence="2" type="ORF">AB0A88_35005</name>
</gene>